<dbReference type="InterPro" id="IPR036291">
    <property type="entry name" value="NAD(P)-bd_dom_sf"/>
</dbReference>
<evidence type="ECO:0000313" key="3">
    <source>
        <dbReference type="EMBL" id="CUH46122.1"/>
    </source>
</evidence>
<evidence type="ECO:0000313" key="4">
    <source>
        <dbReference type="Proteomes" id="UP000050783"/>
    </source>
</evidence>
<dbReference type="PANTHER" id="PTHR11645">
    <property type="entry name" value="PYRROLINE-5-CARBOXYLATE REDUCTASE"/>
    <property type="match status" value="1"/>
</dbReference>
<gene>
    <name evidence="3" type="primary">proC_2</name>
    <name evidence="3" type="ORF">RUA4292_00286</name>
</gene>
<dbReference type="EMBL" id="CYPU01000007">
    <property type="protein sequence ID" value="CUH46122.1"/>
    <property type="molecule type" value="Genomic_DNA"/>
</dbReference>
<name>A0A0P1EB37_9RHOB</name>
<reference evidence="3 4" key="1">
    <citation type="submission" date="2015-09" db="EMBL/GenBank/DDBJ databases">
        <authorList>
            <consortium name="Swine Surveillance"/>
        </authorList>
    </citation>
    <scope>NUCLEOTIDE SEQUENCE [LARGE SCALE GENOMIC DNA]</scope>
    <source>
        <strain evidence="3 4">CECT 4292</strain>
    </source>
</reference>
<dbReference type="EC" id="1.5.1.2" evidence="3"/>
<sequence length="253" mass="26794">MSRIGFIGTGHIAAPIARFLAAKGHEIAVTERNATVSAELKAELDVVVTNPQAVIDASDIVFLCLRPQIAPEVFEQLNFRSDQQIVSVMAAVSVDQLAALCAPATDFVQTIPLGFLQQGGCPLAAFGNDALLAELFEPENPVVKVSNEAALNAHFAVCAMVPGILDVLATGAEWLAEQTGDADASEFYTTKLLSGFLHTMQTGQAGRLAEERDALATDGTLSLQMTQALHAGNAHDALRSALQAIGKRLETDW</sequence>
<dbReference type="AlphaFoldDB" id="A0A0P1EB37"/>
<dbReference type="SUPFAM" id="SSF51735">
    <property type="entry name" value="NAD(P)-binding Rossmann-fold domains"/>
    <property type="match status" value="1"/>
</dbReference>
<proteinExistence type="inferred from homology"/>
<dbReference type="GeneID" id="55491609"/>
<dbReference type="GO" id="GO:0004735">
    <property type="term" value="F:pyrroline-5-carboxylate reductase activity"/>
    <property type="evidence" value="ECO:0007669"/>
    <property type="project" value="UniProtKB-EC"/>
</dbReference>
<dbReference type="RefSeq" id="WP_058275986.1">
    <property type="nucleotide sequence ID" value="NZ_CYPU01000007.1"/>
</dbReference>
<protein>
    <submittedName>
        <fullName evidence="3">Pyrroline-5-carboxylate reductase</fullName>
        <ecNumber evidence="3">1.5.1.2</ecNumber>
    </submittedName>
</protein>
<dbReference type="OrthoDB" id="9805754at2"/>
<evidence type="ECO:0000259" key="2">
    <source>
        <dbReference type="Pfam" id="PF03807"/>
    </source>
</evidence>
<feature type="domain" description="Pyrroline-5-carboxylate reductase catalytic N-terminal" evidence="2">
    <location>
        <begin position="3"/>
        <end position="90"/>
    </location>
</feature>
<accession>A0A0P1EB37</accession>
<dbReference type="Pfam" id="PF03807">
    <property type="entry name" value="F420_oxidored"/>
    <property type="match status" value="1"/>
</dbReference>
<evidence type="ECO:0000256" key="1">
    <source>
        <dbReference type="ARBA" id="ARBA00005525"/>
    </source>
</evidence>
<dbReference type="Proteomes" id="UP000050783">
    <property type="component" value="Unassembled WGS sequence"/>
</dbReference>
<organism evidence="3 4">
    <name type="scientific">Ruegeria atlantica</name>
    <dbReference type="NCBI Taxonomy" id="81569"/>
    <lineage>
        <taxon>Bacteria</taxon>
        <taxon>Pseudomonadati</taxon>
        <taxon>Pseudomonadota</taxon>
        <taxon>Alphaproteobacteria</taxon>
        <taxon>Rhodobacterales</taxon>
        <taxon>Roseobacteraceae</taxon>
        <taxon>Ruegeria</taxon>
    </lineage>
</organism>
<dbReference type="GO" id="GO:0055129">
    <property type="term" value="P:L-proline biosynthetic process"/>
    <property type="evidence" value="ECO:0007669"/>
    <property type="project" value="TreeGrafter"/>
</dbReference>
<dbReference type="Gene3D" id="3.40.50.720">
    <property type="entry name" value="NAD(P)-binding Rossmann-like Domain"/>
    <property type="match status" value="1"/>
</dbReference>
<keyword evidence="3" id="KW-0560">Oxidoreductase</keyword>
<dbReference type="STRING" id="81569.RUM4293_04554"/>
<dbReference type="PANTHER" id="PTHR11645:SF13">
    <property type="entry name" value="PYRROLINE-5-CARBOXYLATE REDUCTASE CATALYTIC N-TERMINAL DOMAIN-CONTAINING PROTEIN"/>
    <property type="match status" value="1"/>
</dbReference>
<dbReference type="InterPro" id="IPR028939">
    <property type="entry name" value="P5C_Rdtase_cat_N"/>
</dbReference>
<comment type="similarity">
    <text evidence="1">Belongs to the pyrroline-5-carboxylate reductase family.</text>
</comment>